<keyword evidence="1" id="KW-0560">Oxidoreductase</keyword>
<dbReference type="EMBL" id="MU274903">
    <property type="protein sequence ID" value="KAI0092431.1"/>
    <property type="molecule type" value="Genomic_DNA"/>
</dbReference>
<name>A0ACB8UDW2_9APHY</name>
<keyword evidence="2" id="KW-1185">Reference proteome</keyword>
<reference evidence="1" key="1">
    <citation type="journal article" date="2021" name="Environ. Microbiol.">
        <title>Gene family expansions and transcriptome signatures uncover fungal adaptations to wood decay.</title>
        <authorList>
            <person name="Hage H."/>
            <person name="Miyauchi S."/>
            <person name="Viragh M."/>
            <person name="Drula E."/>
            <person name="Min B."/>
            <person name="Chaduli D."/>
            <person name="Navarro D."/>
            <person name="Favel A."/>
            <person name="Norest M."/>
            <person name="Lesage-Meessen L."/>
            <person name="Balint B."/>
            <person name="Merenyi Z."/>
            <person name="de Eugenio L."/>
            <person name="Morin E."/>
            <person name="Martinez A.T."/>
            <person name="Baldrian P."/>
            <person name="Stursova M."/>
            <person name="Martinez M.J."/>
            <person name="Novotny C."/>
            <person name="Magnuson J.K."/>
            <person name="Spatafora J.W."/>
            <person name="Maurice S."/>
            <person name="Pangilinan J."/>
            <person name="Andreopoulos W."/>
            <person name="LaButti K."/>
            <person name="Hundley H."/>
            <person name="Na H."/>
            <person name="Kuo A."/>
            <person name="Barry K."/>
            <person name="Lipzen A."/>
            <person name="Henrissat B."/>
            <person name="Riley R."/>
            <person name="Ahrendt S."/>
            <person name="Nagy L.G."/>
            <person name="Grigoriev I.V."/>
            <person name="Martin F."/>
            <person name="Rosso M.N."/>
        </authorList>
    </citation>
    <scope>NUCLEOTIDE SEQUENCE</scope>
    <source>
        <strain evidence="1">CBS 384.51</strain>
    </source>
</reference>
<sequence>MIQTHQHLSFSILSILLGVVLLARRRKWLNRLRGCVLPPGPRGLPVIGNLLDLPNTDQPWKVYDDWAQTYGDMVYTQVMSTPMLLISSANIAFDLLDKRSAIYSDRSVSVMNELTAWDFNVGFMPYGQRWRSIRKKVHEYFNLTVTPNHRDTQTEEVHAFLRRCLAHTGKELHPLFIRQLVAGIIANTVYGIEIKDMNHEYIRLVTQSREVMDTIKQPGNFWLDYMPLLRHIPTWVPGAVGVKYAARVRPTVEAMLNKPFDTIKDEVDPKDSIALDMINRLKEVHDPERRAIEERCAKDASAMAYSAGSDTSYSLIQIFLCAMAAYPDIQRKAQEELQAVVGHDRLPTYEDRGSLPYIQAIFLECMRWRPIVPLGVVHRLMEDDYYNGYFIPAGTLVVPFVWRMLRNPQEYSEPEKFKPERFIKDSALNPDVLDPNSLAFGFGRRICPGRYFAMDTAFMAMASILHVFNVVPSLDKDGNQLNPIPRWIGGHVSRPDSLHYMLYSRSGASEKLVHATATT</sequence>
<keyword evidence="1" id="KW-0503">Monooxygenase</keyword>
<dbReference type="Proteomes" id="UP001055072">
    <property type="component" value="Unassembled WGS sequence"/>
</dbReference>
<gene>
    <name evidence="1" type="ORF">BDY19DRAFT_483388</name>
</gene>
<accession>A0ACB8UDW2</accession>
<protein>
    <submittedName>
        <fullName evidence="1">CyP450 monooxygenase</fullName>
    </submittedName>
</protein>
<evidence type="ECO:0000313" key="2">
    <source>
        <dbReference type="Proteomes" id="UP001055072"/>
    </source>
</evidence>
<organism evidence="1 2">
    <name type="scientific">Irpex rosettiformis</name>
    <dbReference type="NCBI Taxonomy" id="378272"/>
    <lineage>
        <taxon>Eukaryota</taxon>
        <taxon>Fungi</taxon>
        <taxon>Dikarya</taxon>
        <taxon>Basidiomycota</taxon>
        <taxon>Agaricomycotina</taxon>
        <taxon>Agaricomycetes</taxon>
        <taxon>Polyporales</taxon>
        <taxon>Irpicaceae</taxon>
        <taxon>Irpex</taxon>
    </lineage>
</organism>
<proteinExistence type="predicted"/>
<comment type="caution">
    <text evidence="1">The sequence shown here is derived from an EMBL/GenBank/DDBJ whole genome shotgun (WGS) entry which is preliminary data.</text>
</comment>
<evidence type="ECO:0000313" key="1">
    <source>
        <dbReference type="EMBL" id="KAI0092431.1"/>
    </source>
</evidence>